<dbReference type="SUPFAM" id="SSF54427">
    <property type="entry name" value="NTF2-like"/>
    <property type="match status" value="1"/>
</dbReference>
<evidence type="ECO:0000313" key="2">
    <source>
        <dbReference type="EMBL" id="AYM52924.1"/>
    </source>
</evidence>
<reference evidence="2" key="1">
    <citation type="journal article" date="2018" name="J. Ind. Microbiol. Biotechnol.">
        <title>Genome mining reveals uncommon alkylpyrones as type III PKS products from myxobacteria.</title>
        <authorList>
            <person name="Hug J.J."/>
            <person name="Panter F."/>
            <person name="Krug D."/>
            <person name="Muller R."/>
        </authorList>
    </citation>
    <scope>NUCLEOTIDE SEQUENCE</scope>
    <source>
        <strain evidence="2">So ce38</strain>
    </source>
</reference>
<dbReference type="Pfam" id="PF12680">
    <property type="entry name" value="SnoaL_2"/>
    <property type="match status" value="1"/>
</dbReference>
<dbReference type="EMBL" id="MH908888">
    <property type="protein sequence ID" value="AYM52924.1"/>
    <property type="molecule type" value="Genomic_DNA"/>
</dbReference>
<accession>A0A3S7UVY0</accession>
<dbReference type="AlphaFoldDB" id="A0A3S7UVY0"/>
<proteinExistence type="predicted"/>
<feature type="domain" description="SnoaL-like" evidence="1">
    <location>
        <begin position="22"/>
        <end position="121"/>
    </location>
</feature>
<evidence type="ECO:0000259" key="1">
    <source>
        <dbReference type="Pfam" id="PF12680"/>
    </source>
</evidence>
<protein>
    <recommendedName>
        <fullName evidence="1">SnoaL-like domain-containing protein</fullName>
    </recommendedName>
</protein>
<sequence>MNADAPTARSHANSEKLRAIYGDLARIGEFAADDMVLYTASRDLRGDRAAGRVVGKEAAVAHERELIRLTDGTLVMAVDHIVANDHFGAVLGVLRARLRGATLAMPFCGLWRFREGLITHHWENAHDASATEAFLLGLTSGGLTSGAPA</sequence>
<dbReference type="InterPro" id="IPR032710">
    <property type="entry name" value="NTF2-like_dom_sf"/>
</dbReference>
<organism evidence="2">
    <name type="scientific">Sorangium cellulosum</name>
    <name type="common">Polyangium cellulosum</name>
    <dbReference type="NCBI Taxonomy" id="56"/>
    <lineage>
        <taxon>Bacteria</taxon>
        <taxon>Pseudomonadati</taxon>
        <taxon>Myxococcota</taxon>
        <taxon>Polyangia</taxon>
        <taxon>Polyangiales</taxon>
        <taxon>Polyangiaceae</taxon>
        <taxon>Sorangium</taxon>
    </lineage>
</organism>
<dbReference type="InterPro" id="IPR037401">
    <property type="entry name" value="SnoaL-like"/>
</dbReference>
<dbReference type="Gene3D" id="3.10.450.50">
    <property type="match status" value="1"/>
</dbReference>
<name>A0A3S7UVY0_SORCE</name>